<evidence type="ECO:0000256" key="5">
    <source>
        <dbReference type="SAM" id="MobiDB-lite"/>
    </source>
</evidence>
<dbReference type="OrthoDB" id="440553at2759"/>
<dbReference type="GO" id="GO:0005886">
    <property type="term" value="C:plasma membrane"/>
    <property type="evidence" value="ECO:0007669"/>
    <property type="project" value="TreeGrafter"/>
</dbReference>
<evidence type="ECO:0000256" key="1">
    <source>
        <dbReference type="ARBA" id="ARBA00004141"/>
    </source>
</evidence>
<keyword evidence="9" id="KW-1185">Reference proteome</keyword>
<feature type="transmembrane region" description="Helical" evidence="6">
    <location>
        <begin position="309"/>
        <end position="326"/>
    </location>
</feature>
<dbReference type="KEGG" id="trg:TRUGW13939_01309"/>
<keyword evidence="4 6" id="KW-0472">Membrane</keyword>
<organism evidence="8 9">
    <name type="scientific">Talaromyces rugulosus</name>
    <name type="common">Penicillium rugulosum</name>
    <dbReference type="NCBI Taxonomy" id="121627"/>
    <lineage>
        <taxon>Eukaryota</taxon>
        <taxon>Fungi</taxon>
        <taxon>Dikarya</taxon>
        <taxon>Ascomycota</taxon>
        <taxon>Pezizomycotina</taxon>
        <taxon>Eurotiomycetes</taxon>
        <taxon>Eurotiomycetidae</taxon>
        <taxon>Eurotiales</taxon>
        <taxon>Trichocomaceae</taxon>
        <taxon>Talaromyces</taxon>
        <taxon>Talaromyces sect. Islandici</taxon>
    </lineage>
</organism>
<dbReference type="Pfam" id="PF07690">
    <property type="entry name" value="MFS_1"/>
    <property type="match status" value="1"/>
</dbReference>
<feature type="transmembrane region" description="Helical" evidence="6">
    <location>
        <begin position="103"/>
        <end position="123"/>
    </location>
</feature>
<feature type="compositionally biased region" description="Low complexity" evidence="5">
    <location>
        <begin position="10"/>
        <end position="23"/>
    </location>
</feature>
<dbReference type="PROSITE" id="PS50850">
    <property type="entry name" value="MFS"/>
    <property type="match status" value="1"/>
</dbReference>
<keyword evidence="3 6" id="KW-1133">Transmembrane helix</keyword>
<dbReference type="EMBL" id="CP055898">
    <property type="protein sequence ID" value="QKX54224.1"/>
    <property type="molecule type" value="Genomic_DNA"/>
</dbReference>
<dbReference type="Gene3D" id="1.20.1720.10">
    <property type="entry name" value="Multidrug resistance protein D"/>
    <property type="match status" value="1"/>
</dbReference>
<feature type="region of interest" description="Disordered" evidence="5">
    <location>
        <begin position="1"/>
        <end position="52"/>
    </location>
</feature>
<dbReference type="RefSeq" id="XP_035340403.1">
    <property type="nucleotide sequence ID" value="XM_035484510.1"/>
</dbReference>
<dbReference type="PANTHER" id="PTHR23502:SF26">
    <property type="entry name" value="MAJOR FACILITATOR SUPERFAMILY (MFS) PROFILE DOMAIN-CONTAINING PROTEIN"/>
    <property type="match status" value="1"/>
</dbReference>
<evidence type="ECO:0000256" key="6">
    <source>
        <dbReference type="SAM" id="Phobius"/>
    </source>
</evidence>
<feature type="domain" description="Major facilitator superfamily (MFS) profile" evidence="7">
    <location>
        <begin position="70"/>
        <end position="528"/>
    </location>
</feature>
<gene>
    <name evidence="8" type="ORF">TRUGW13939_01309</name>
</gene>
<dbReference type="GeneID" id="55988821"/>
<evidence type="ECO:0000256" key="3">
    <source>
        <dbReference type="ARBA" id="ARBA00022989"/>
    </source>
</evidence>
<dbReference type="InterPro" id="IPR036259">
    <property type="entry name" value="MFS_trans_sf"/>
</dbReference>
<feature type="transmembrane region" description="Helical" evidence="6">
    <location>
        <begin position="435"/>
        <end position="458"/>
    </location>
</feature>
<dbReference type="Gene3D" id="1.20.1250.20">
    <property type="entry name" value="MFS general substrate transporter like domains"/>
    <property type="match status" value="1"/>
</dbReference>
<evidence type="ECO:0000256" key="4">
    <source>
        <dbReference type="ARBA" id="ARBA00023136"/>
    </source>
</evidence>
<evidence type="ECO:0000313" key="9">
    <source>
        <dbReference type="Proteomes" id="UP000509510"/>
    </source>
</evidence>
<dbReference type="PANTHER" id="PTHR23502">
    <property type="entry name" value="MAJOR FACILITATOR SUPERFAMILY"/>
    <property type="match status" value="1"/>
</dbReference>
<feature type="transmembrane region" description="Helical" evidence="6">
    <location>
        <begin position="69"/>
        <end position="91"/>
    </location>
</feature>
<evidence type="ECO:0000259" key="7">
    <source>
        <dbReference type="PROSITE" id="PS50850"/>
    </source>
</evidence>
<evidence type="ECO:0000256" key="2">
    <source>
        <dbReference type="ARBA" id="ARBA00022692"/>
    </source>
</evidence>
<dbReference type="SUPFAM" id="SSF103473">
    <property type="entry name" value="MFS general substrate transporter"/>
    <property type="match status" value="1"/>
</dbReference>
<feature type="compositionally biased region" description="Low complexity" evidence="5">
    <location>
        <begin position="32"/>
        <end position="47"/>
    </location>
</feature>
<dbReference type="Proteomes" id="UP000509510">
    <property type="component" value="Chromosome I"/>
</dbReference>
<keyword evidence="2 6" id="KW-0812">Transmembrane</keyword>
<name>A0A7H8QJV8_TALRU</name>
<dbReference type="InterPro" id="IPR011701">
    <property type="entry name" value="MFS"/>
</dbReference>
<dbReference type="AlphaFoldDB" id="A0A7H8QJV8"/>
<dbReference type="GO" id="GO:0022857">
    <property type="term" value="F:transmembrane transporter activity"/>
    <property type="evidence" value="ECO:0007669"/>
    <property type="project" value="InterPro"/>
</dbReference>
<accession>A0A7H8QJV8</accession>
<feature type="transmembrane region" description="Helical" evidence="6">
    <location>
        <begin position="225"/>
        <end position="244"/>
    </location>
</feature>
<proteinExistence type="predicted"/>
<protein>
    <recommendedName>
        <fullName evidence="7">Major facilitator superfamily (MFS) profile domain-containing protein</fullName>
    </recommendedName>
</protein>
<evidence type="ECO:0000313" key="8">
    <source>
        <dbReference type="EMBL" id="QKX54224.1"/>
    </source>
</evidence>
<dbReference type="InterPro" id="IPR020846">
    <property type="entry name" value="MFS_dom"/>
</dbReference>
<feature type="transmembrane region" description="Helical" evidence="6">
    <location>
        <begin position="505"/>
        <end position="524"/>
    </location>
</feature>
<reference evidence="9" key="1">
    <citation type="submission" date="2020-06" db="EMBL/GenBank/DDBJ databases">
        <title>A chromosome-scale genome assembly of Talaromyces rugulosus W13939.</title>
        <authorList>
            <person name="Wang B."/>
            <person name="Guo L."/>
            <person name="Ye K."/>
            <person name="Wang L."/>
        </authorList>
    </citation>
    <scope>NUCLEOTIDE SEQUENCE [LARGE SCALE GENOMIC DNA]</scope>
    <source>
        <strain evidence="9">W13939</strain>
    </source>
</reference>
<comment type="subcellular location">
    <subcellularLocation>
        <location evidence="1">Membrane</location>
        <topology evidence="1">Multi-pass membrane protein</topology>
    </subcellularLocation>
</comment>
<sequence length="544" mass="59224">MDTSLGSQDTRTGTSSPSSGWSTVKLPTAVGTEVTESRPSSSPVESPANDSKPSENIPFHILHKKQKWLLVYLVSLAAMFSPLSSNIYFPAIDTIATDLHTNTSLVALTVTVYMVVQGIAPSFWGPWSDLYGRRVIFISTVAVYVAANLALAFTVNYPMLLVLRGVQAAGSAATISIGTGVISDIAEPSERGGFVGTNSGIRMIGQALGPVLGGILNGIWGFRSIFWFLFALSVLVMAILLACLPETHRQIAGNGSIPLQGVHKPFMYWLIPTPKEWTGNPAPPAARKPSSASFKSVLTPFKQLLEKDILALLAWGALVYAVWSMVTSSTTTVLKREFPSLTDVELGLCFLPNGFGCVLGSILTGKLMDHNFRIVEKHYRRKYQIPDDVKIKGDQCFPYERARLSPMPYLSGVFITVTALYGASYELNDVNRKAVANLIISLVLQFMVAFTATAIFSINSAMMVDCFPSKGAGATAVNNLARCSLGAVGVSVVQPMINAIRIRNTFVILAAIVALCSPLVWVEWRWGEKWRTDREKRKEKSMEL</sequence>
<feature type="transmembrane region" description="Helical" evidence="6">
    <location>
        <begin position="135"/>
        <end position="155"/>
    </location>
</feature>